<keyword evidence="2" id="KW-1185">Reference proteome</keyword>
<comment type="caution">
    <text evidence="1">The sequence shown here is derived from an EMBL/GenBank/DDBJ whole genome shotgun (WGS) entry which is preliminary data.</text>
</comment>
<evidence type="ECO:0008006" key="3">
    <source>
        <dbReference type="Google" id="ProtNLM"/>
    </source>
</evidence>
<evidence type="ECO:0000313" key="2">
    <source>
        <dbReference type="Proteomes" id="UP000245383"/>
    </source>
</evidence>
<dbReference type="OrthoDB" id="2400069at2759"/>
<dbReference type="Proteomes" id="UP000245383">
    <property type="component" value="Unassembled WGS sequence"/>
</dbReference>
<dbReference type="STRING" id="133385.A0A2T9YF62"/>
<sequence length="367" mass="42040">MESDSASSLKGLQRETDGNFKNSVVEISNMLSGSNQNGIVQADFNTIYRDCTRPIKRKSIMTKEDSEIKLMLDNPFTVKKNKSYSHAQNRFIKRRTEKCMNNYNITPIEIYNFLKNGRNKYKWATATIFSYRAAILSLCRDYNIIISNSVFKQYFEELNRSTIKSFDYPAYDISPITECLINWGENNSLTPEQLTQKLCWLLAICGFMRPSDIERIDDKRTIDNEEFVRFVVISPKEKRSGSSIEKEYKKRVAVLSCEGFHPINSSLTIGYLVRSLNNFKKKIGGQRISKHMNYLMKLISIDMGSKVPKARALGSTIATTAGATYDDVISQGFWSSRGIFDDYYQLSRRSRNNLTNLVLGNVNSEAT</sequence>
<name>A0A2T9YF62_9FUNG</name>
<organism evidence="1 2">
    <name type="scientific">Smittium simulii</name>
    <dbReference type="NCBI Taxonomy" id="133385"/>
    <lineage>
        <taxon>Eukaryota</taxon>
        <taxon>Fungi</taxon>
        <taxon>Fungi incertae sedis</taxon>
        <taxon>Zoopagomycota</taxon>
        <taxon>Kickxellomycotina</taxon>
        <taxon>Harpellomycetes</taxon>
        <taxon>Harpellales</taxon>
        <taxon>Legeriomycetaceae</taxon>
        <taxon>Smittium</taxon>
    </lineage>
</organism>
<dbReference type="EMBL" id="MBFR01000227">
    <property type="protein sequence ID" value="PVU90988.1"/>
    <property type="molecule type" value="Genomic_DNA"/>
</dbReference>
<proteinExistence type="predicted"/>
<evidence type="ECO:0000313" key="1">
    <source>
        <dbReference type="EMBL" id="PVU90988.1"/>
    </source>
</evidence>
<reference evidence="1 2" key="1">
    <citation type="journal article" date="2018" name="MBio">
        <title>Comparative Genomics Reveals the Core Gene Toolbox for the Fungus-Insect Symbiosis.</title>
        <authorList>
            <person name="Wang Y."/>
            <person name="Stata M."/>
            <person name="Wang W."/>
            <person name="Stajich J.E."/>
            <person name="White M.M."/>
            <person name="Moncalvo J.M."/>
        </authorList>
    </citation>
    <scope>NUCLEOTIDE SEQUENCE [LARGE SCALE GENOMIC DNA]</scope>
    <source>
        <strain evidence="1 2">SWE-8-4</strain>
    </source>
</reference>
<dbReference type="AlphaFoldDB" id="A0A2T9YF62"/>
<accession>A0A2T9YF62</accession>
<gene>
    <name evidence="1" type="ORF">BB561_004614</name>
</gene>
<protein>
    <recommendedName>
        <fullName evidence="3">Tyr recombinase domain-containing protein</fullName>
    </recommendedName>
</protein>